<comment type="caution">
    <text evidence="1">The sequence shown here is derived from an EMBL/GenBank/DDBJ whole genome shotgun (WGS) entry which is preliminary data.</text>
</comment>
<dbReference type="EMBL" id="AHPK01000002">
    <property type="protein sequence ID" value="KEC57030.1"/>
    <property type="molecule type" value="Genomic_DNA"/>
</dbReference>
<keyword evidence="2" id="KW-1185">Reference proteome</keyword>
<proteinExistence type="predicted"/>
<protein>
    <submittedName>
        <fullName evidence="1">Uncharacterized protein</fullName>
    </submittedName>
</protein>
<name>A0A067WAI9_9HYPH</name>
<gene>
    <name evidence="1" type="ORF">O99_00452</name>
</gene>
<evidence type="ECO:0000313" key="2">
    <source>
        <dbReference type="Proteomes" id="UP000027336"/>
    </source>
</evidence>
<sequence>MIIKAQTILCFDLGTKTGWAICGADGHIISGVMNQWCYEFPAPSF</sequence>
<reference evidence="1 2" key="1">
    <citation type="submission" date="2012-04" db="EMBL/GenBank/DDBJ databases">
        <title>The Genome Sequence of Bartonella rochalimae BMGH.</title>
        <authorList>
            <consortium name="The Broad Institute Genome Sequencing Platform"/>
            <consortium name="The Broad Institute Genome Sequencing Center for Infectious Disease"/>
            <person name="Feldgarden M."/>
            <person name="Kirby J."/>
            <person name="Kosoy M."/>
            <person name="Birtles R."/>
            <person name="Probert W.S."/>
            <person name="Chiaraviglio L."/>
            <person name="Walker B."/>
            <person name="Young S.K."/>
            <person name="Zeng Q."/>
            <person name="Gargeya S."/>
            <person name="Fitzgerald M."/>
            <person name="Haas B."/>
            <person name="Abouelleil A."/>
            <person name="Alvarado L."/>
            <person name="Arachchi H.M."/>
            <person name="Berlin A.M."/>
            <person name="Chapman S.B."/>
            <person name="Goldberg J."/>
            <person name="Griggs A."/>
            <person name="Gujja S."/>
            <person name="Hansen M."/>
            <person name="Howarth C."/>
            <person name="Imamovic A."/>
            <person name="Larimer J."/>
            <person name="McCowen C."/>
            <person name="Montmayeur A."/>
            <person name="Murphy C."/>
            <person name="Neiman D."/>
            <person name="Pearson M."/>
            <person name="Priest M."/>
            <person name="Roberts A."/>
            <person name="Saif S."/>
            <person name="Shea T."/>
            <person name="Sisk P."/>
            <person name="Sykes S."/>
            <person name="Wortman J."/>
            <person name="Nusbaum C."/>
            <person name="Birren B."/>
        </authorList>
    </citation>
    <scope>NUCLEOTIDE SEQUENCE [LARGE SCALE GENOMIC DNA]</scope>
    <source>
        <strain evidence="1 2">ATCC BAA-1498</strain>
    </source>
</reference>
<dbReference type="Proteomes" id="UP000027336">
    <property type="component" value="Unassembled WGS sequence"/>
</dbReference>
<dbReference type="HOGENOM" id="CLU_3196559_0_0_5"/>
<dbReference type="PATRIC" id="fig|685782.3.peg.468"/>
<dbReference type="AlphaFoldDB" id="A0A067WAI9"/>
<evidence type="ECO:0000313" key="1">
    <source>
        <dbReference type="EMBL" id="KEC57030.1"/>
    </source>
</evidence>
<organism evidence="1 2">
    <name type="scientific">Bartonella rochalimae ATCC BAA-1498</name>
    <dbReference type="NCBI Taxonomy" id="685782"/>
    <lineage>
        <taxon>Bacteria</taxon>
        <taxon>Pseudomonadati</taxon>
        <taxon>Pseudomonadota</taxon>
        <taxon>Alphaproteobacteria</taxon>
        <taxon>Hyphomicrobiales</taxon>
        <taxon>Bartonellaceae</taxon>
        <taxon>Bartonella</taxon>
    </lineage>
</organism>
<accession>A0A067WAI9</accession>